<dbReference type="EMBL" id="AYJU01000001">
    <property type="protein sequence ID" value="EST56709.1"/>
    <property type="molecule type" value="Genomic_DNA"/>
</dbReference>
<dbReference type="Proteomes" id="UP000017973">
    <property type="component" value="Unassembled WGS sequence"/>
</dbReference>
<accession>V6MDV5</accession>
<dbReference type="InterPro" id="IPR006059">
    <property type="entry name" value="SBP"/>
</dbReference>
<keyword evidence="3" id="KW-0813">Transport</keyword>
<dbReference type="HOGENOM" id="CLU_031285_3_1_9"/>
<dbReference type="eggNOG" id="COG1653">
    <property type="taxonomic scope" value="Bacteria"/>
</dbReference>
<evidence type="ECO:0000256" key="3">
    <source>
        <dbReference type="ARBA" id="ARBA00022448"/>
    </source>
</evidence>
<dbReference type="Gene3D" id="3.40.190.10">
    <property type="entry name" value="Periplasmic binding protein-like II"/>
    <property type="match status" value="2"/>
</dbReference>
<dbReference type="Pfam" id="PF13416">
    <property type="entry name" value="SBP_bac_8"/>
    <property type="match status" value="1"/>
</dbReference>
<dbReference type="PATRIC" id="fig|1408254.3.peg.24"/>
<evidence type="ECO:0000256" key="1">
    <source>
        <dbReference type="ARBA" id="ARBA00004196"/>
    </source>
</evidence>
<comment type="caution">
    <text evidence="5">The sequence shown here is derived from an EMBL/GenBank/DDBJ whole genome shotgun (WGS) entry which is preliminary data.</text>
</comment>
<comment type="similarity">
    <text evidence="2">Belongs to the bacterial solute-binding protein 1 family.</text>
</comment>
<dbReference type="PANTHER" id="PTHR43649:SF31">
    <property type="entry name" value="SN-GLYCEROL-3-PHOSPHATE-BINDING PERIPLASMIC PROTEIN UGPB"/>
    <property type="match status" value="1"/>
</dbReference>
<name>V6MDV5_9BACL</name>
<dbReference type="OrthoDB" id="9808332at2"/>
<reference evidence="5 6" key="1">
    <citation type="journal article" date="2014" name="Genome Announc.">
        <title>Draft Genome Sequence of Brevibacillus panacihumi Strain W25, a Halotolerant Hydrocarbon-Degrading Bacterium.</title>
        <authorList>
            <person name="Wang X."/>
            <person name="Jin D."/>
            <person name="Zhou L."/>
            <person name="Wu L."/>
            <person name="An W."/>
            <person name="Chen Y."/>
            <person name="Zhao L."/>
        </authorList>
    </citation>
    <scope>NUCLEOTIDE SEQUENCE [LARGE SCALE GENOMIC DNA]</scope>
    <source>
        <strain evidence="5 6">W25</strain>
    </source>
</reference>
<dbReference type="InterPro" id="IPR050490">
    <property type="entry name" value="Bact_solute-bd_prot1"/>
</dbReference>
<sequence length="426" mass="47471">MKITTIAAISALCLLTGTYQTSGWQNQGASLNQPVEITFQHVHKGPYGTAVDTLIDAFHQQHPHIRVTAVATESGDYEGILRDLSTGSQFPHVVQAGYSYTQEMIDNMPIVPVEAFIEEENMDTSDFFPELLSLGTDKSDTLYSLPFVASTPVLYYNQDLLKAASIDPAKLKTFDDVRQAAKAMTKGEQYGIYYSFTMSGNWIVQAMIESFGGRMLDDQKEIAFVSPEGEKAVQHLVDLIQVDQSMPPVNESVAYQQFLDGKLAMFVNTSATLAALQREAEFHVGTVAFPSDSIHPRKIPVGGNGLFIMKSTPEKEKAAWEFIKFVTSPEGNAAFAKDTGYMTVRQSAVEREDLLGQLLREKPEYRTPYLHATEFTRWVSIPTSESSAYYIMQNNIIQALSYKKTALQALEESAEQIRALRPIKNR</sequence>
<dbReference type="STRING" id="1408254.T458_00125"/>
<comment type="subcellular location">
    <subcellularLocation>
        <location evidence="1">Cell envelope</location>
    </subcellularLocation>
</comment>
<proteinExistence type="inferred from homology"/>
<protein>
    <recommendedName>
        <fullName evidence="7">ABC transporter substrate-binding protein</fullName>
    </recommendedName>
</protein>
<organism evidence="5 6">
    <name type="scientific">Brevibacillus panacihumi W25</name>
    <dbReference type="NCBI Taxonomy" id="1408254"/>
    <lineage>
        <taxon>Bacteria</taxon>
        <taxon>Bacillati</taxon>
        <taxon>Bacillota</taxon>
        <taxon>Bacilli</taxon>
        <taxon>Bacillales</taxon>
        <taxon>Paenibacillaceae</taxon>
        <taxon>Brevibacillus</taxon>
    </lineage>
</organism>
<dbReference type="AlphaFoldDB" id="V6MDV5"/>
<dbReference type="CDD" id="cd14748">
    <property type="entry name" value="PBP2_UgpB"/>
    <property type="match status" value="1"/>
</dbReference>
<gene>
    <name evidence="5" type="ORF">T458_00125</name>
</gene>
<dbReference type="SUPFAM" id="SSF53850">
    <property type="entry name" value="Periplasmic binding protein-like II"/>
    <property type="match status" value="1"/>
</dbReference>
<keyword evidence="6" id="KW-1185">Reference proteome</keyword>
<dbReference type="GO" id="GO:0030313">
    <property type="term" value="C:cell envelope"/>
    <property type="evidence" value="ECO:0007669"/>
    <property type="project" value="UniProtKB-SubCell"/>
</dbReference>
<evidence type="ECO:0008006" key="7">
    <source>
        <dbReference type="Google" id="ProtNLM"/>
    </source>
</evidence>
<dbReference type="PANTHER" id="PTHR43649">
    <property type="entry name" value="ARABINOSE-BINDING PROTEIN-RELATED"/>
    <property type="match status" value="1"/>
</dbReference>
<evidence type="ECO:0000256" key="2">
    <source>
        <dbReference type="ARBA" id="ARBA00008520"/>
    </source>
</evidence>
<dbReference type="RefSeq" id="WP_023554127.1">
    <property type="nucleotide sequence ID" value="NZ_KI629782.1"/>
</dbReference>
<evidence type="ECO:0000313" key="5">
    <source>
        <dbReference type="EMBL" id="EST56709.1"/>
    </source>
</evidence>
<evidence type="ECO:0000313" key="6">
    <source>
        <dbReference type="Proteomes" id="UP000017973"/>
    </source>
</evidence>
<keyword evidence="4" id="KW-0732">Signal</keyword>
<evidence type="ECO:0000256" key="4">
    <source>
        <dbReference type="ARBA" id="ARBA00022729"/>
    </source>
</evidence>